<dbReference type="PANTHER" id="PTHR30346:SF0">
    <property type="entry name" value="HCA OPERON TRANSCRIPTIONAL ACTIVATOR HCAR"/>
    <property type="match status" value="1"/>
</dbReference>
<dbReference type="SUPFAM" id="SSF53850">
    <property type="entry name" value="Periplasmic binding protein-like II"/>
    <property type="match status" value="1"/>
</dbReference>
<dbReference type="GO" id="GO:0003700">
    <property type="term" value="F:DNA-binding transcription factor activity"/>
    <property type="evidence" value="ECO:0007669"/>
    <property type="project" value="InterPro"/>
</dbReference>
<dbReference type="PRINTS" id="PR00039">
    <property type="entry name" value="HTHLYSR"/>
</dbReference>
<dbReference type="GO" id="GO:0032993">
    <property type="term" value="C:protein-DNA complex"/>
    <property type="evidence" value="ECO:0007669"/>
    <property type="project" value="TreeGrafter"/>
</dbReference>
<organism evidence="6 7">
    <name type="scientific">Kineococcus radiotolerans</name>
    <dbReference type="NCBI Taxonomy" id="131568"/>
    <lineage>
        <taxon>Bacteria</taxon>
        <taxon>Bacillati</taxon>
        <taxon>Actinomycetota</taxon>
        <taxon>Actinomycetes</taxon>
        <taxon>Kineosporiales</taxon>
        <taxon>Kineosporiaceae</taxon>
        <taxon>Kineococcus</taxon>
    </lineage>
</organism>
<dbReference type="FunFam" id="1.10.10.10:FF:000001">
    <property type="entry name" value="LysR family transcriptional regulator"/>
    <property type="match status" value="1"/>
</dbReference>
<sequence length="308" mass="31362">MPTLRALECFVAVLDHGSLTEAARHLHTSQPALSHQLASLERELRTPLLHRLPRGVAATSAGRAVERDARAALTAAAAVTRVGRAVAAGISGRLRLACVESLTAPLLAPVLGQWRLEHPEVEVELAEFSSANALAEQLQTAGADLGLTPRPTSWAGQTLVVGREEVVLVLPPGSPLAVPGAGPGAGPTLSEVAAHPIVGFSIGNGLAAWLDALAVDAGLRWDIVVRTRSAVTAAQLACAGLGIALVPVSALGEGFAGTVSSVQPVLERELVVLLPTGADELAGDLGRALVEQGAPAYSTTFPTPAGAG</sequence>
<evidence type="ECO:0000256" key="2">
    <source>
        <dbReference type="ARBA" id="ARBA00023015"/>
    </source>
</evidence>
<keyword evidence="4" id="KW-0804">Transcription</keyword>
<evidence type="ECO:0000256" key="1">
    <source>
        <dbReference type="ARBA" id="ARBA00009437"/>
    </source>
</evidence>
<dbReference type="AlphaFoldDB" id="A0A7W4TSC3"/>
<dbReference type="InterPro" id="IPR000847">
    <property type="entry name" value="LysR_HTH_N"/>
</dbReference>
<dbReference type="CDD" id="cd05466">
    <property type="entry name" value="PBP2_LTTR_substrate"/>
    <property type="match status" value="1"/>
</dbReference>
<comment type="caution">
    <text evidence="6">The sequence shown here is derived from an EMBL/GenBank/DDBJ whole genome shotgun (WGS) entry which is preliminary data.</text>
</comment>
<evidence type="ECO:0000259" key="5">
    <source>
        <dbReference type="PROSITE" id="PS50931"/>
    </source>
</evidence>
<dbReference type="PROSITE" id="PS50931">
    <property type="entry name" value="HTH_LYSR"/>
    <property type="match status" value="1"/>
</dbReference>
<dbReference type="Pfam" id="PF00126">
    <property type="entry name" value="HTH_1"/>
    <property type="match status" value="1"/>
</dbReference>
<dbReference type="Proteomes" id="UP000533269">
    <property type="component" value="Unassembled WGS sequence"/>
</dbReference>
<dbReference type="SUPFAM" id="SSF46785">
    <property type="entry name" value="Winged helix' DNA-binding domain"/>
    <property type="match status" value="1"/>
</dbReference>
<dbReference type="Gene3D" id="3.40.190.290">
    <property type="match status" value="1"/>
</dbReference>
<comment type="similarity">
    <text evidence="1">Belongs to the LysR transcriptional regulatory family.</text>
</comment>
<dbReference type="InterPro" id="IPR036390">
    <property type="entry name" value="WH_DNA-bd_sf"/>
</dbReference>
<reference evidence="6 7" key="1">
    <citation type="submission" date="2020-08" db="EMBL/GenBank/DDBJ databases">
        <title>The Agave Microbiome: Exploring the role of microbial communities in plant adaptations to desert environments.</title>
        <authorList>
            <person name="Partida-Martinez L.P."/>
        </authorList>
    </citation>
    <scope>NUCLEOTIDE SEQUENCE [LARGE SCALE GENOMIC DNA]</scope>
    <source>
        <strain evidence="6 7">AS2.23</strain>
    </source>
</reference>
<dbReference type="Gene3D" id="1.10.10.10">
    <property type="entry name" value="Winged helix-like DNA-binding domain superfamily/Winged helix DNA-binding domain"/>
    <property type="match status" value="1"/>
</dbReference>
<protein>
    <submittedName>
        <fullName evidence="6">DNA-binding transcriptional LysR family regulator</fullName>
    </submittedName>
</protein>
<dbReference type="Pfam" id="PF03466">
    <property type="entry name" value="LysR_substrate"/>
    <property type="match status" value="1"/>
</dbReference>
<dbReference type="RefSeq" id="WP_183393190.1">
    <property type="nucleotide sequence ID" value="NZ_JACHVY010000011.1"/>
</dbReference>
<name>A0A7W4TSC3_KINRA</name>
<gene>
    <name evidence="6" type="ORF">FHR75_004439</name>
</gene>
<evidence type="ECO:0000313" key="7">
    <source>
        <dbReference type="Proteomes" id="UP000533269"/>
    </source>
</evidence>
<evidence type="ECO:0000313" key="6">
    <source>
        <dbReference type="EMBL" id="MBB2903596.1"/>
    </source>
</evidence>
<dbReference type="PANTHER" id="PTHR30346">
    <property type="entry name" value="TRANSCRIPTIONAL DUAL REGULATOR HCAR-RELATED"/>
    <property type="match status" value="1"/>
</dbReference>
<proteinExistence type="inferred from homology"/>
<dbReference type="InterPro" id="IPR036388">
    <property type="entry name" value="WH-like_DNA-bd_sf"/>
</dbReference>
<keyword evidence="3 6" id="KW-0238">DNA-binding</keyword>
<keyword evidence="2" id="KW-0805">Transcription regulation</keyword>
<dbReference type="EMBL" id="JACHVY010000011">
    <property type="protein sequence ID" value="MBB2903596.1"/>
    <property type="molecule type" value="Genomic_DNA"/>
</dbReference>
<feature type="domain" description="HTH lysR-type" evidence="5">
    <location>
        <begin position="2"/>
        <end position="59"/>
    </location>
</feature>
<dbReference type="GO" id="GO:0003677">
    <property type="term" value="F:DNA binding"/>
    <property type="evidence" value="ECO:0007669"/>
    <property type="project" value="UniProtKB-KW"/>
</dbReference>
<accession>A0A7W4TSC3</accession>
<dbReference type="InterPro" id="IPR005119">
    <property type="entry name" value="LysR_subst-bd"/>
</dbReference>
<reference evidence="6 7" key="2">
    <citation type="submission" date="2020-08" db="EMBL/GenBank/DDBJ databases">
        <authorList>
            <person name="Partida-Martinez L."/>
            <person name="Huntemann M."/>
            <person name="Clum A."/>
            <person name="Wang J."/>
            <person name="Palaniappan K."/>
            <person name="Ritter S."/>
            <person name="Chen I.-M."/>
            <person name="Stamatis D."/>
            <person name="Reddy T."/>
            <person name="O'Malley R."/>
            <person name="Daum C."/>
            <person name="Shapiro N."/>
            <person name="Ivanova N."/>
            <person name="Kyrpides N."/>
            <person name="Woyke T."/>
        </authorList>
    </citation>
    <scope>NUCLEOTIDE SEQUENCE [LARGE SCALE GENOMIC DNA]</scope>
    <source>
        <strain evidence="6 7">AS2.23</strain>
    </source>
</reference>
<evidence type="ECO:0000256" key="3">
    <source>
        <dbReference type="ARBA" id="ARBA00023125"/>
    </source>
</evidence>
<evidence type="ECO:0000256" key="4">
    <source>
        <dbReference type="ARBA" id="ARBA00023163"/>
    </source>
</evidence>